<feature type="domain" description="Amino acid transporter transmembrane" evidence="7">
    <location>
        <begin position="38"/>
        <end position="417"/>
    </location>
</feature>
<comment type="subcellular location">
    <subcellularLocation>
        <location evidence="1">Membrane</location>
        <topology evidence="1">Multi-pass membrane protein</topology>
    </subcellularLocation>
</comment>
<evidence type="ECO:0000256" key="3">
    <source>
        <dbReference type="ARBA" id="ARBA00022970"/>
    </source>
</evidence>
<dbReference type="InterPro" id="IPR013057">
    <property type="entry name" value="AA_transpt_TM"/>
</dbReference>
<evidence type="ECO:0000259" key="7">
    <source>
        <dbReference type="Pfam" id="PF01490"/>
    </source>
</evidence>
<feature type="transmembrane region" description="Helical" evidence="6">
    <location>
        <begin position="301"/>
        <end position="318"/>
    </location>
</feature>
<reference evidence="8 9" key="1">
    <citation type="journal article" date="2015" name="Proc. Natl. Acad. Sci. U.S.A.">
        <title>The resurrection genome of Boea hygrometrica: A blueprint for survival of dehydration.</title>
        <authorList>
            <person name="Xiao L."/>
            <person name="Yang G."/>
            <person name="Zhang L."/>
            <person name="Yang X."/>
            <person name="Zhao S."/>
            <person name="Ji Z."/>
            <person name="Zhou Q."/>
            <person name="Hu M."/>
            <person name="Wang Y."/>
            <person name="Chen M."/>
            <person name="Xu Y."/>
            <person name="Jin H."/>
            <person name="Xiao X."/>
            <person name="Hu G."/>
            <person name="Bao F."/>
            <person name="Hu Y."/>
            <person name="Wan P."/>
            <person name="Li L."/>
            <person name="Deng X."/>
            <person name="Kuang T."/>
            <person name="Xiang C."/>
            <person name="Zhu J.K."/>
            <person name="Oliver M.J."/>
            <person name="He Y."/>
        </authorList>
    </citation>
    <scope>NUCLEOTIDE SEQUENCE [LARGE SCALE GENOMIC DNA]</scope>
    <source>
        <strain evidence="9">cv. XS01</strain>
    </source>
</reference>
<dbReference type="GO" id="GO:0015179">
    <property type="term" value="F:L-amino acid transmembrane transporter activity"/>
    <property type="evidence" value="ECO:0007669"/>
    <property type="project" value="TreeGrafter"/>
</dbReference>
<evidence type="ECO:0000256" key="6">
    <source>
        <dbReference type="SAM" id="Phobius"/>
    </source>
</evidence>
<dbReference type="PANTHER" id="PTHR22950:SF705">
    <property type="entry name" value="AMINO ACID TRANSPORTER AVT1I-LIKE"/>
    <property type="match status" value="1"/>
</dbReference>
<evidence type="ECO:0000256" key="2">
    <source>
        <dbReference type="ARBA" id="ARBA00022692"/>
    </source>
</evidence>
<dbReference type="OrthoDB" id="655540at2759"/>
<feature type="transmembrane region" description="Helical" evidence="6">
    <location>
        <begin position="68"/>
        <end position="89"/>
    </location>
</feature>
<keyword evidence="3" id="KW-0813">Transport</keyword>
<organism evidence="8 9">
    <name type="scientific">Dorcoceras hygrometricum</name>
    <dbReference type="NCBI Taxonomy" id="472368"/>
    <lineage>
        <taxon>Eukaryota</taxon>
        <taxon>Viridiplantae</taxon>
        <taxon>Streptophyta</taxon>
        <taxon>Embryophyta</taxon>
        <taxon>Tracheophyta</taxon>
        <taxon>Spermatophyta</taxon>
        <taxon>Magnoliopsida</taxon>
        <taxon>eudicotyledons</taxon>
        <taxon>Gunneridae</taxon>
        <taxon>Pentapetalae</taxon>
        <taxon>asterids</taxon>
        <taxon>lamiids</taxon>
        <taxon>Lamiales</taxon>
        <taxon>Gesneriaceae</taxon>
        <taxon>Didymocarpoideae</taxon>
        <taxon>Trichosporeae</taxon>
        <taxon>Loxocarpinae</taxon>
        <taxon>Dorcoceras</taxon>
    </lineage>
</organism>
<keyword evidence="3" id="KW-0029">Amino-acid transport</keyword>
<feature type="transmembrane region" description="Helical" evidence="6">
    <location>
        <begin position="116"/>
        <end position="136"/>
    </location>
</feature>
<evidence type="ECO:0000256" key="5">
    <source>
        <dbReference type="ARBA" id="ARBA00023136"/>
    </source>
</evidence>
<sequence>MKADVEDGNGAINVPLLVGRGGGITDGKDEDHGFVSGSTSFFKTCFNSVNALSGVGILSLPHAVSSGGWLSLIFFFLVAGSTYYTALLIKRCLDMDKSIRSYSDIGGRAFGSKGRAIVSIATNVELYLVATGFLILEGDNLYNLFPDMEIGIGGIVLGGRKGFILIIGLLILPTVWLNNMSILSYISATGVMASFILIASVLWAAVFDEIGFSGKGTSVNFKGFPIAVSLYAFCYCAHPVFPALYNSMRDPKKFSKVMLVCFLVTTTSYASMAVLGYLMFGSKVESQVTLNLPTNKTSSKVAIYTTLVNPFAKYALMLKPVISALENRLTSSSTRGFSILIRTGLVLSTIIVAVAIPFFAYLMSLVGAFLSVTASIILPCACYLKISGTYRRFGLEMVFIWIIVLVGIVILVVGTYTALDEIIEHLLQ</sequence>
<dbReference type="EMBL" id="KQ992527">
    <property type="protein sequence ID" value="KZV50188.1"/>
    <property type="molecule type" value="Genomic_DNA"/>
</dbReference>
<evidence type="ECO:0000256" key="4">
    <source>
        <dbReference type="ARBA" id="ARBA00022989"/>
    </source>
</evidence>
<dbReference type="Pfam" id="PF01490">
    <property type="entry name" value="Aa_trans"/>
    <property type="match status" value="1"/>
</dbReference>
<feature type="transmembrane region" description="Helical" evidence="6">
    <location>
        <begin position="339"/>
        <end position="360"/>
    </location>
</feature>
<keyword evidence="4 6" id="KW-1133">Transmembrane helix</keyword>
<dbReference type="GO" id="GO:0005774">
    <property type="term" value="C:vacuolar membrane"/>
    <property type="evidence" value="ECO:0007669"/>
    <property type="project" value="TreeGrafter"/>
</dbReference>
<gene>
    <name evidence="8" type="ORF">F511_27578</name>
</gene>
<evidence type="ECO:0000256" key="1">
    <source>
        <dbReference type="ARBA" id="ARBA00004141"/>
    </source>
</evidence>
<proteinExistence type="predicted"/>
<dbReference type="PANTHER" id="PTHR22950">
    <property type="entry name" value="AMINO ACID TRANSPORTER"/>
    <property type="match status" value="1"/>
</dbReference>
<feature type="transmembrane region" description="Helical" evidence="6">
    <location>
        <begin position="398"/>
        <end position="419"/>
    </location>
</feature>
<dbReference type="Proteomes" id="UP000250235">
    <property type="component" value="Unassembled WGS sequence"/>
</dbReference>
<evidence type="ECO:0000313" key="9">
    <source>
        <dbReference type="Proteomes" id="UP000250235"/>
    </source>
</evidence>
<name>A0A2Z7CTY6_9LAMI</name>
<feature type="transmembrane region" description="Helical" evidence="6">
    <location>
        <begin position="226"/>
        <end position="245"/>
    </location>
</feature>
<feature type="transmembrane region" description="Helical" evidence="6">
    <location>
        <begin position="257"/>
        <end position="281"/>
    </location>
</feature>
<evidence type="ECO:0000313" key="8">
    <source>
        <dbReference type="EMBL" id="KZV50188.1"/>
    </source>
</evidence>
<feature type="transmembrane region" description="Helical" evidence="6">
    <location>
        <begin position="148"/>
        <end position="171"/>
    </location>
</feature>
<keyword evidence="2 6" id="KW-0812">Transmembrane</keyword>
<keyword evidence="9" id="KW-1185">Reference proteome</keyword>
<accession>A0A2Z7CTY6</accession>
<protein>
    <submittedName>
        <fullName evidence="8">Vacuolar amino acid transporter 1-like</fullName>
    </submittedName>
</protein>
<feature type="transmembrane region" description="Helical" evidence="6">
    <location>
        <begin position="183"/>
        <end position="206"/>
    </location>
</feature>
<dbReference type="AlphaFoldDB" id="A0A2Z7CTY6"/>
<keyword evidence="5 6" id="KW-0472">Membrane</keyword>
<feature type="transmembrane region" description="Helical" evidence="6">
    <location>
        <begin position="366"/>
        <end position="386"/>
    </location>
</feature>